<dbReference type="PROSITE" id="PS00450">
    <property type="entry name" value="ACONITASE_1"/>
    <property type="match status" value="1"/>
</dbReference>
<comment type="pathway">
    <text evidence="2">Carbohydrate metabolism; tricarboxylic acid cycle; isocitrate from oxaloacetate: step 2/2.</text>
</comment>
<evidence type="ECO:0000256" key="9">
    <source>
        <dbReference type="ARBA" id="ARBA00023501"/>
    </source>
</evidence>
<name>A0A2W1LCB7_9BACL</name>
<dbReference type="GO" id="GO:0003994">
    <property type="term" value="F:aconitate hydratase activity"/>
    <property type="evidence" value="ECO:0007669"/>
    <property type="project" value="UniProtKB-EC"/>
</dbReference>
<dbReference type="NCBIfam" id="NF009520">
    <property type="entry name" value="PRK12881.1"/>
    <property type="match status" value="1"/>
</dbReference>
<dbReference type="Gene3D" id="3.20.19.10">
    <property type="entry name" value="Aconitase, domain 4"/>
    <property type="match status" value="1"/>
</dbReference>
<evidence type="ECO:0000256" key="10">
    <source>
        <dbReference type="RuleBase" id="RU361275"/>
    </source>
</evidence>
<dbReference type="SUPFAM" id="SSF53732">
    <property type="entry name" value="Aconitase iron-sulfur domain"/>
    <property type="match status" value="1"/>
</dbReference>
<dbReference type="InterPro" id="IPR006249">
    <property type="entry name" value="Aconitase/IRP2"/>
</dbReference>
<dbReference type="InterPro" id="IPR036008">
    <property type="entry name" value="Aconitase_4Fe-4S_dom"/>
</dbReference>
<evidence type="ECO:0000259" key="11">
    <source>
        <dbReference type="Pfam" id="PF00330"/>
    </source>
</evidence>
<organism evidence="13 14">
    <name type="scientific">Paenibacillus sambharensis</name>
    <dbReference type="NCBI Taxonomy" id="1803190"/>
    <lineage>
        <taxon>Bacteria</taxon>
        <taxon>Bacillati</taxon>
        <taxon>Bacillota</taxon>
        <taxon>Bacilli</taxon>
        <taxon>Bacillales</taxon>
        <taxon>Paenibacillaceae</taxon>
        <taxon>Paenibacillus</taxon>
    </lineage>
</organism>
<dbReference type="Gene3D" id="3.30.499.10">
    <property type="entry name" value="Aconitase, domain 3"/>
    <property type="match status" value="2"/>
</dbReference>
<keyword evidence="14" id="KW-1185">Reference proteome</keyword>
<comment type="similarity">
    <text evidence="3 10">Belongs to the aconitase/IPM isomerase family.</text>
</comment>
<dbReference type="InterPro" id="IPR018136">
    <property type="entry name" value="Aconitase_4Fe-4S_BS"/>
</dbReference>
<dbReference type="GO" id="GO:0051539">
    <property type="term" value="F:4 iron, 4 sulfur cluster binding"/>
    <property type="evidence" value="ECO:0007669"/>
    <property type="project" value="UniProtKB-KW"/>
</dbReference>
<dbReference type="InterPro" id="IPR044137">
    <property type="entry name" value="AcnA_IRP_Swivel"/>
</dbReference>
<dbReference type="PANTHER" id="PTHR11670">
    <property type="entry name" value="ACONITASE/IRON-RESPONSIVE ELEMENT FAMILY MEMBER"/>
    <property type="match status" value="1"/>
</dbReference>
<proteinExistence type="inferred from homology"/>
<gene>
    <name evidence="13" type="primary">acnA</name>
    <name evidence="13" type="ORF">DNH61_06255</name>
</gene>
<comment type="caution">
    <text evidence="13">The sequence shown here is derived from an EMBL/GenBank/DDBJ whole genome shotgun (WGS) entry which is preliminary data.</text>
</comment>
<dbReference type="InterPro" id="IPR000573">
    <property type="entry name" value="AconitaseA/IPMdHydase_ssu_swvl"/>
</dbReference>
<comment type="subunit">
    <text evidence="4">Monomer.</text>
</comment>
<dbReference type="RefSeq" id="WP_111145807.1">
    <property type="nucleotide sequence ID" value="NZ_QKRB01000036.1"/>
</dbReference>
<evidence type="ECO:0000256" key="7">
    <source>
        <dbReference type="ARBA" id="ARBA00023014"/>
    </source>
</evidence>
<dbReference type="InterPro" id="IPR015931">
    <property type="entry name" value="Acnase/IPM_dHydase_lsu_aba_1/3"/>
</dbReference>
<dbReference type="Pfam" id="PF00694">
    <property type="entry name" value="Aconitase_C"/>
    <property type="match status" value="1"/>
</dbReference>
<comment type="catalytic activity">
    <reaction evidence="9 10">
        <text>citrate = D-threo-isocitrate</text>
        <dbReference type="Rhea" id="RHEA:10336"/>
        <dbReference type="ChEBI" id="CHEBI:15562"/>
        <dbReference type="ChEBI" id="CHEBI:16947"/>
        <dbReference type="EC" id="4.2.1.3"/>
    </reaction>
</comment>
<dbReference type="GO" id="GO:0046872">
    <property type="term" value="F:metal ion binding"/>
    <property type="evidence" value="ECO:0007669"/>
    <property type="project" value="UniProtKB-KW"/>
</dbReference>
<dbReference type="Pfam" id="PF00330">
    <property type="entry name" value="Aconitase"/>
    <property type="match status" value="1"/>
</dbReference>
<feature type="domain" description="Aconitase/3-isopropylmalate dehydratase large subunit alpha/beta/alpha" evidence="11">
    <location>
        <begin position="81"/>
        <end position="572"/>
    </location>
</feature>
<evidence type="ECO:0000256" key="2">
    <source>
        <dbReference type="ARBA" id="ARBA00004717"/>
    </source>
</evidence>
<evidence type="ECO:0000256" key="4">
    <source>
        <dbReference type="ARBA" id="ARBA00011245"/>
    </source>
</evidence>
<evidence type="ECO:0000259" key="12">
    <source>
        <dbReference type="Pfam" id="PF00694"/>
    </source>
</evidence>
<evidence type="ECO:0000256" key="3">
    <source>
        <dbReference type="ARBA" id="ARBA00007185"/>
    </source>
</evidence>
<protein>
    <recommendedName>
        <fullName evidence="10">Aconitate hydratase</fullName>
        <shortName evidence="10">Aconitase</shortName>
        <ecNumber evidence="10">4.2.1.3</ecNumber>
    </recommendedName>
</protein>
<evidence type="ECO:0000256" key="1">
    <source>
        <dbReference type="ARBA" id="ARBA00001966"/>
    </source>
</evidence>
<dbReference type="FunFam" id="3.20.19.10:FF:000001">
    <property type="entry name" value="Aconitate hydratase"/>
    <property type="match status" value="1"/>
</dbReference>
<dbReference type="NCBIfam" id="NF006757">
    <property type="entry name" value="PRK09277.1"/>
    <property type="match status" value="1"/>
</dbReference>
<dbReference type="NCBIfam" id="TIGR01341">
    <property type="entry name" value="aconitase_1"/>
    <property type="match status" value="1"/>
</dbReference>
<dbReference type="CDD" id="cd01580">
    <property type="entry name" value="AcnA_IRP_Swivel"/>
    <property type="match status" value="1"/>
</dbReference>
<sequence>MSGVSIYDPLNICDTLQSSGRDYLFWSLERLQAHNQCLNLERQPYSTRLLIEMLLRSCSQGVLPVEELGGIMGTVLTGSGGQTVPFFPARVLMQDFTAVPAIVDIAAMRETVKRLGGEPDIVNPVIPVDVVVDHSIQVHKAGCAEALDYNTDKEYESNMERYTLLRWAERALKGVRVFPPGTGIVHQINLEYLASVARTDKWQDISIVYPDSVCGTDSHTTMVNALGIMGWGVGGIEAEAAMLGRPLAMTAPEIIGVKLVGTPAAGVTTTDIVLMITERLRQEEIVGCFIEFCGEGMGHLSLPDRATIANMAPEYGATLAYFPVDDEVVRYLRSTGRQEEAVRLAADYYRAQGLFRHKSDPIPCYERMIEIDLGQSAPCLAGPARPQDRILIRDLPKSLRAAVWAKDCGSVSREYAGARPIEVDLDHEIATLTDGSILIAAITSCTNTSNPSVMIAAGLLARRAVSRGLRVPGYVKTSLSPGSRVVSDYLHAAGLTADLEKLGFHVSGYGCMTCSGSSGPVDEKIADAVSRAGLVTCAVLSGNRNFEGRINPLVQANYLASPPLVIAYAIAGTVAVDLDQEPLGYDREGYPVYLNEIWPAQDEISRIMQDSLCPDDYRKRYGDGLITDARWASIQAPEGNLFQWQDGSTYIARPPFMDAIAEPLTEGGPTIEARVLALLGDSITTDHISPGGAIAPANPAGQYLSEQGVRPDAFNVFGSRRGNHEVMVRGAFSNIHLRNRLVPETEGGYSLYQPTGEILTIYEAAMRYRADGTPLLIIAGREYGSGSSRDWASKAPALLGVKAVIAEGFERIHRANLVHMGILPLEFLPGQGWESLGLSGTERYEWESMAAVYPGQEILVKASTEDGKVLAAFAVKVRIDTESELDSYRAGGILPLVVRQLLTRSPASLQAIEG</sequence>
<dbReference type="PRINTS" id="PR00415">
    <property type="entry name" value="ACONITASE"/>
</dbReference>
<evidence type="ECO:0000313" key="14">
    <source>
        <dbReference type="Proteomes" id="UP000249522"/>
    </source>
</evidence>
<dbReference type="Gene3D" id="6.10.190.10">
    <property type="match status" value="1"/>
</dbReference>
<dbReference type="EC" id="4.2.1.3" evidence="10"/>
<dbReference type="UniPathway" id="UPA00223">
    <property type="reaction ID" value="UER00718"/>
</dbReference>
<dbReference type="InterPro" id="IPR001030">
    <property type="entry name" value="Acoase/IPM_deHydtase_lsu_aba"/>
</dbReference>
<accession>A0A2W1LCB7</accession>
<keyword evidence="10" id="KW-0004">4Fe-4S</keyword>
<dbReference type="AlphaFoldDB" id="A0A2W1LCB7"/>
<evidence type="ECO:0000256" key="6">
    <source>
        <dbReference type="ARBA" id="ARBA00023004"/>
    </source>
</evidence>
<comment type="cofactor">
    <cofactor evidence="1">
        <name>[4Fe-4S] cluster</name>
        <dbReference type="ChEBI" id="CHEBI:49883"/>
    </cofactor>
</comment>
<dbReference type="EMBL" id="QKRB01000036">
    <property type="protein sequence ID" value="PZD96796.1"/>
    <property type="molecule type" value="Genomic_DNA"/>
</dbReference>
<evidence type="ECO:0000256" key="5">
    <source>
        <dbReference type="ARBA" id="ARBA00022723"/>
    </source>
</evidence>
<keyword evidence="6 10" id="KW-0408">Iron</keyword>
<keyword evidence="7 10" id="KW-0411">Iron-sulfur</keyword>
<dbReference type="Proteomes" id="UP000249522">
    <property type="component" value="Unassembled WGS sequence"/>
</dbReference>
<dbReference type="OrthoDB" id="9764318at2"/>
<dbReference type="GO" id="GO:0006099">
    <property type="term" value="P:tricarboxylic acid cycle"/>
    <property type="evidence" value="ECO:0007669"/>
    <property type="project" value="UniProtKB-UniPathway"/>
</dbReference>
<evidence type="ECO:0000313" key="13">
    <source>
        <dbReference type="EMBL" id="PZD96796.1"/>
    </source>
</evidence>
<keyword evidence="5" id="KW-0479">Metal-binding</keyword>
<evidence type="ECO:0000256" key="8">
    <source>
        <dbReference type="ARBA" id="ARBA00023239"/>
    </source>
</evidence>
<keyword evidence="8 10" id="KW-0456">Lyase</keyword>
<reference evidence="13 14" key="1">
    <citation type="submission" date="2018-06" db="EMBL/GenBank/DDBJ databases">
        <title>Paenibacillus imtechensis sp. nov.</title>
        <authorList>
            <person name="Pinnaka A.K."/>
            <person name="Singh H."/>
            <person name="Kaur M."/>
        </authorList>
    </citation>
    <scope>NUCLEOTIDE SEQUENCE [LARGE SCALE GENOMIC DNA]</scope>
    <source>
        <strain evidence="13 14">SMB1</strain>
    </source>
</reference>
<dbReference type="SUPFAM" id="SSF52016">
    <property type="entry name" value="LeuD/IlvD-like"/>
    <property type="match status" value="1"/>
</dbReference>
<comment type="function">
    <text evidence="10">Catalyzes the isomerization of citrate to isocitrate via cis-aconitate.</text>
</comment>
<feature type="domain" description="Aconitase A/isopropylmalate dehydratase small subunit swivel" evidence="12">
    <location>
        <begin position="702"/>
        <end position="828"/>
    </location>
</feature>
<dbReference type="InterPro" id="IPR015928">
    <property type="entry name" value="Aconitase/3IPM_dehydase_swvl"/>
</dbReference>